<keyword evidence="2" id="KW-1185">Reference proteome</keyword>
<organism evidence="1 2">
    <name type="scientific">Yinghuangia aomiensis</name>
    <dbReference type="NCBI Taxonomy" id="676205"/>
    <lineage>
        <taxon>Bacteria</taxon>
        <taxon>Bacillati</taxon>
        <taxon>Actinomycetota</taxon>
        <taxon>Actinomycetes</taxon>
        <taxon>Kitasatosporales</taxon>
        <taxon>Streptomycetaceae</taxon>
        <taxon>Yinghuangia</taxon>
    </lineage>
</organism>
<proteinExistence type="predicted"/>
<gene>
    <name evidence="1" type="ORF">GCM10023205_41780</name>
</gene>
<dbReference type="EMBL" id="BAABHS010000014">
    <property type="protein sequence ID" value="GAA4971540.1"/>
    <property type="molecule type" value="Genomic_DNA"/>
</dbReference>
<reference evidence="2" key="1">
    <citation type="journal article" date="2019" name="Int. J. Syst. Evol. Microbiol.">
        <title>The Global Catalogue of Microorganisms (GCM) 10K type strain sequencing project: providing services to taxonomists for standard genome sequencing and annotation.</title>
        <authorList>
            <consortium name="The Broad Institute Genomics Platform"/>
            <consortium name="The Broad Institute Genome Sequencing Center for Infectious Disease"/>
            <person name="Wu L."/>
            <person name="Ma J."/>
        </authorList>
    </citation>
    <scope>NUCLEOTIDE SEQUENCE [LARGE SCALE GENOMIC DNA]</scope>
    <source>
        <strain evidence="2">JCM 17986</strain>
    </source>
</reference>
<dbReference type="RefSeq" id="WP_345677090.1">
    <property type="nucleotide sequence ID" value="NZ_BAABHS010000014.1"/>
</dbReference>
<comment type="caution">
    <text evidence="1">The sequence shown here is derived from an EMBL/GenBank/DDBJ whole genome shotgun (WGS) entry which is preliminary data.</text>
</comment>
<dbReference type="Proteomes" id="UP001500466">
    <property type="component" value="Unassembled WGS sequence"/>
</dbReference>
<name>A0ABP9HI76_9ACTN</name>
<evidence type="ECO:0000313" key="2">
    <source>
        <dbReference type="Proteomes" id="UP001500466"/>
    </source>
</evidence>
<evidence type="ECO:0000313" key="1">
    <source>
        <dbReference type="EMBL" id="GAA4971540.1"/>
    </source>
</evidence>
<sequence length="107" mass="11859">MKAAAFAWDRDGDIVVLQPSQVRARTAVLRRLRGEPTQPHRTGAPFAVGDWVATRDGFVYRPAGRVVMVAKPAGGPDWILQVRPDGDGFPYLIESAKVRRIPAPKRR</sequence>
<protein>
    <submittedName>
        <fullName evidence="1">Uncharacterized protein</fullName>
    </submittedName>
</protein>
<accession>A0ABP9HI76</accession>